<comment type="caution">
    <text evidence="2">The sequence shown here is derived from an EMBL/GenBank/DDBJ whole genome shotgun (WGS) entry which is preliminary data.</text>
</comment>
<reference evidence="2 3" key="1">
    <citation type="journal article" date="2019" name="Sci. Rep.">
        <title>Orb-weaving spider Araneus ventricosus genome elucidates the spidroin gene catalogue.</title>
        <authorList>
            <person name="Kono N."/>
            <person name="Nakamura H."/>
            <person name="Ohtoshi R."/>
            <person name="Moran D.A.P."/>
            <person name="Shinohara A."/>
            <person name="Yoshida Y."/>
            <person name="Fujiwara M."/>
            <person name="Mori M."/>
            <person name="Tomita M."/>
            <person name="Arakawa K."/>
        </authorList>
    </citation>
    <scope>NUCLEOTIDE SEQUENCE [LARGE SCALE GENOMIC DNA]</scope>
</reference>
<accession>A0A4Y2UJG8</accession>
<gene>
    <name evidence="2" type="ORF">AVEN_82017_1</name>
</gene>
<evidence type="ECO:0000313" key="2">
    <source>
        <dbReference type="EMBL" id="GBO13225.1"/>
    </source>
</evidence>
<protein>
    <submittedName>
        <fullName evidence="2">Uncharacterized protein</fullName>
    </submittedName>
</protein>
<evidence type="ECO:0000256" key="1">
    <source>
        <dbReference type="SAM" id="MobiDB-lite"/>
    </source>
</evidence>
<keyword evidence="3" id="KW-1185">Reference proteome</keyword>
<evidence type="ECO:0000313" key="3">
    <source>
        <dbReference type="Proteomes" id="UP000499080"/>
    </source>
</evidence>
<feature type="region of interest" description="Disordered" evidence="1">
    <location>
        <begin position="15"/>
        <end position="116"/>
    </location>
</feature>
<dbReference type="AlphaFoldDB" id="A0A4Y2UJG8"/>
<name>A0A4Y2UJG8_ARAVE</name>
<feature type="compositionally biased region" description="Basic and acidic residues" evidence="1">
    <location>
        <begin position="81"/>
        <end position="94"/>
    </location>
</feature>
<dbReference type="Proteomes" id="UP000499080">
    <property type="component" value="Unassembled WGS sequence"/>
</dbReference>
<sequence>MPKLKKYLIESYNLTTRRKKRSPQPPESPDYFVEPVDSQRADTNIKPDFYLPNEQPELSFITRNLDKRQDDETPETEEDDKFPMADEREERYANEEDEPETTNTSEQCGYFGDFDSDEDTRFEQEALDVETPPTQQSKPLSFLEQHEQAILSRIYTSRPRRKQMKKISKTRFRMTPETVDEELLQERDNIAILLSECNRDSQCALNAECTKRGKGKAGFCRCRPKFEGNGIFCWENDKSVE</sequence>
<dbReference type="EMBL" id="BGPR01037579">
    <property type="protein sequence ID" value="GBO13225.1"/>
    <property type="molecule type" value="Genomic_DNA"/>
</dbReference>
<organism evidence="2 3">
    <name type="scientific">Araneus ventricosus</name>
    <name type="common">Orbweaver spider</name>
    <name type="synonym">Epeira ventricosa</name>
    <dbReference type="NCBI Taxonomy" id="182803"/>
    <lineage>
        <taxon>Eukaryota</taxon>
        <taxon>Metazoa</taxon>
        <taxon>Ecdysozoa</taxon>
        <taxon>Arthropoda</taxon>
        <taxon>Chelicerata</taxon>
        <taxon>Arachnida</taxon>
        <taxon>Araneae</taxon>
        <taxon>Araneomorphae</taxon>
        <taxon>Entelegynae</taxon>
        <taxon>Araneoidea</taxon>
        <taxon>Araneidae</taxon>
        <taxon>Araneus</taxon>
    </lineage>
</organism>
<proteinExistence type="predicted"/>
<dbReference type="Gene3D" id="2.10.25.10">
    <property type="entry name" value="Laminin"/>
    <property type="match status" value="1"/>
</dbReference>